<evidence type="ECO:0000313" key="16">
    <source>
        <dbReference type="Proteomes" id="UP000249218"/>
    </source>
</evidence>
<keyword evidence="3" id="KW-0813">Transport</keyword>
<sequence>MSEPHMNYSGLTGPSMANVPFTGHENNFVNNIASTSSMQGNVPPPLPPRPDMSLQQGMVPSYGGMGGYGMGSYGGMGMGMGSYGMGSYGMGGYGGYGGYGMGGMGGMGGMYGGYNRYGGEIESRFIQLAEESSRPAFETIQGVVHAFGGVAMMLESTYFALTSSFRAILGVAENFGRLRSLFAQFWSTFAVIRTLNWIIRKLMVIIGIRTENEFKAWAEAVAATQDVPTAGAPGPRTSGWPVIMFLGIVATAPYLVFKMISGLNKSIHENLHDPTTWKAPFKAIATFSFQATSPQELSIQEKQTFTVAPQHLQPQLWNTGWLMASIDGKTAGLVPTNYVRLIAPTEKDKEVKPKEVEVKEI</sequence>
<dbReference type="GO" id="GO:0016560">
    <property type="term" value="P:protein import into peroxisome matrix, docking"/>
    <property type="evidence" value="ECO:0007669"/>
    <property type="project" value="InterPro"/>
</dbReference>
<evidence type="ECO:0000256" key="7">
    <source>
        <dbReference type="ARBA" id="ARBA00023010"/>
    </source>
</evidence>
<comment type="subcellular location">
    <subcellularLocation>
        <location evidence="12">Peroxisome membrane</location>
    </subcellularLocation>
</comment>
<evidence type="ECO:0000256" key="11">
    <source>
        <dbReference type="ARBA" id="ARBA00034535"/>
    </source>
</evidence>
<keyword evidence="16" id="KW-1185">Reference proteome</keyword>
<feature type="domain" description="SH3" evidence="14">
    <location>
        <begin position="278"/>
        <end position="344"/>
    </location>
</feature>
<dbReference type="PANTHER" id="PTHR19332">
    <property type="entry name" value="PEROXISOMAL MEMBRANE PROTEIN PEX13"/>
    <property type="match status" value="1"/>
</dbReference>
<keyword evidence="6" id="KW-1133">Transmembrane helix</keyword>
<dbReference type="InterPro" id="IPR036028">
    <property type="entry name" value="SH3-like_dom_sf"/>
</dbReference>
<evidence type="ECO:0000256" key="2">
    <source>
        <dbReference type="ARBA" id="ARBA00022443"/>
    </source>
</evidence>
<keyword evidence="2 13" id="KW-0728">SH3 domain</keyword>
<evidence type="ECO:0000259" key="14">
    <source>
        <dbReference type="PROSITE" id="PS50002"/>
    </source>
</evidence>
<dbReference type="Pfam" id="PF04088">
    <property type="entry name" value="Peroxin-13_N"/>
    <property type="match status" value="1"/>
</dbReference>
<evidence type="ECO:0000256" key="10">
    <source>
        <dbReference type="ARBA" id="ARBA00029693"/>
    </source>
</evidence>
<dbReference type="GO" id="GO:0005778">
    <property type="term" value="C:peroxisomal membrane"/>
    <property type="evidence" value="ECO:0007669"/>
    <property type="project" value="UniProtKB-SubCell"/>
</dbReference>
<keyword evidence="7" id="KW-0811">Translocation</keyword>
<evidence type="ECO:0000256" key="3">
    <source>
        <dbReference type="ARBA" id="ARBA00022448"/>
    </source>
</evidence>
<dbReference type="AlphaFoldDB" id="A0A2W1BS10"/>
<keyword evidence="4" id="KW-0812">Transmembrane</keyword>
<dbReference type="GO" id="GO:1990429">
    <property type="term" value="C:peroxisomal importomer complex"/>
    <property type="evidence" value="ECO:0007669"/>
    <property type="project" value="TreeGrafter"/>
</dbReference>
<evidence type="ECO:0000256" key="9">
    <source>
        <dbReference type="ARBA" id="ARBA00023140"/>
    </source>
</evidence>
<comment type="similarity">
    <text evidence="1">Belongs to the peroxin-13 family.</text>
</comment>
<keyword evidence="8" id="KW-0472">Membrane</keyword>
<dbReference type="SUPFAM" id="SSF50044">
    <property type="entry name" value="SH3-domain"/>
    <property type="match status" value="1"/>
</dbReference>
<evidence type="ECO:0000256" key="12">
    <source>
        <dbReference type="ARBA" id="ARBA00046271"/>
    </source>
</evidence>
<dbReference type="Gene3D" id="2.30.30.40">
    <property type="entry name" value="SH3 Domains"/>
    <property type="match status" value="1"/>
</dbReference>
<dbReference type="InterPro" id="IPR035463">
    <property type="entry name" value="Pex13"/>
</dbReference>
<dbReference type="Proteomes" id="UP000249218">
    <property type="component" value="Unassembled WGS sequence"/>
</dbReference>
<dbReference type="EMBL" id="KZ150043">
    <property type="protein sequence ID" value="PZC74533.1"/>
    <property type="molecule type" value="Genomic_DNA"/>
</dbReference>
<reference evidence="15 16" key="1">
    <citation type="journal article" date="2017" name="BMC Biol.">
        <title>Genomic innovations, transcriptional plasticity and gene loss underlying the evolution and divergence of two highly polyphagous and invasive Helicoverpa pest species.</title>
        <authorList>
            <person name="Pearce S.L."/>
            <person name="Clarke D.F."/>
            <person name="East P.D."/>
            <person name="Elfekih S."/>
            <person name="Gordon K.H."/>
            <person name="Jermiin L.S."/>
            <person name="McGaughran A."/>
            <person name="Oakeshott J.G."/>
            <person name="Papanikolaou A."/>
            <person name="Perera O.P."/>
            <person name="Rane R.V."/>
            <person name="Richards S."/>
            <person name="Tay W.T."/>
            <person name="Walsh T.K."/>
            <person name="Anderson A."/>
            <person name="Anderson C.J."/>
            <person name="Asgari S."/>
            <person name="Board P.G."/>
            <person name="Bretschneider A."/>
            <person name="Campbell P.M."/>
            <person name="Chertemps T."/>
            <person name="Christeller J.T."/>
            <person name="Coppin C.W."/>
            <person name="Downes S.J."/>
            <person name="Duan G."/>
            <person name="Farnsworth C.A."/>
            <person name="Good R.T."/>
            <person name="Han L.B."/>
            <person name="Han Y.C."/>
            <person name="Hatje K."/>
            <person name="Horne I."/>
            <person name="Huang Y.P."/>
            <person name="Hughes D.S."/>
            <person name="Jacquin-Joly E."/>
            <person name="James W."/>
            <person name="Jhangiani S."/>
            <person name="Kollmar M."/>
            <person name="Kuwar S.S."/>
            <person name="Li S."/>
            <person name="Liu N.Y."/>
            <person name="Maibeche M.T."/>
            <person name="Miller J.R."/>
            <person name="Montagne N."/>
            <person name="Perry T."/>
            <person name="Qu J."/>
            <person name="Song S.V."/>
            <person name="Sutton G.G."/>
            <person name="Vogel H."/>
            <person name="Walenz B.P."/>
            <person name="Xu W."/>
            <person name="Zhang H.J."/>
            <person name="Zou Z."/>
            <person name="Batterham P."/>
            <person name="Edwards O.R."/>
            <person name="Feyereisen R."/>
            <person name="Gibbs R.A."/>
            <person name="Heckel D.G."/>
            <person name="McGrath A."/>
            <person name="Robin C."/>
            <person name="Scherer S.E."/>
            <person name="Worley K.C."/>
            <person name="Wu Y.D."/>
        </authorList>
    </citation>
    <scope>NUCLEOTIDE SEQUENCE [LARGE SCALE GENOMIC DNA]</scope>
    <source>
        <strain evidence="15">Harm_GR_Male_#8</strain>
        <tissue evidence="15">Whole organism</tissue>
    </source>
</reference>
<protein>
    <recommendedName>
        <fullName evidence="11">Peroxisomal membrane protein PEX13</fullName>
    </recommendedName>
    <alternativeName>
        <fullName evidence="10">Peroxin-13</fullName>
    </alternativeName>
</protein>
<evidence type="ECO:0000256" key="6">
    <source>
        <dbReference type="ARBA" id="ARBA00022989"/>
    </source>
</evidence>
<dbReference type="OrthoDB" id="10037838at2759"/>
<keyword evidence="9" id="KW-0576">Peroxisome</keyword>
<accession>A0A2W1BS10</accession>
<keyword evidence="5" id="KW-0653">Protein transport</keyword>
<proteinExistence type="inferred from homology"/>
<evidence type="ECO:0000256" key="13">
    <source>
        <dbReference type="PROSITE-ProRule" id="PRU00192"/>
    </source>
</evidence>
<evidence type="ECO:0000256" key="1">
    <source>
        <dbReference type="ARBA" id="ARBA00006033"/>
    </source>
</evidence>
<dbReference type="CDD" id="cd11864">
    <property type="entry name" value="SH3_PEX13_eumet"/>
    <property type="match status" value="1"/>
</dbReference>
<dbReference type="PANTHER" id="PTHR19332:SF1">
    <property type="entry name" value="PEROXISOMAL MEMBRANE PROTEIN PEX13"/>
    <property type="match status" value="1"/>
</dbReference>
<name>A0A2W1BS10_HELAM</name>
<organism evidence="15 16">
    <name type="scientific">Helicoverpa armigera</name>
    <name type="common">Cotton bollworm</name>
    <name type="synonym">Heliothis armigera</name>
    <dbReference type="NCBI Taxonomy" id="29058"/>
    <lineage>
        <taxon>Eukaryota</taxon>
        <taxon>Metazoa</taxon>
        <taxon>Ecdysozoa</taxon>
        <taxon>Arthropoda</taxon>
        <taxon>Hexapoda</taxon>
        <taxon>Insecta</taxon>
        <taxon>Pterygota</taxon>
        <taxon>Neoptera</taxon>
        <taxon>Endopterygota</taxon>
        <taxon>Lepidoptera</taxon>
        <taxon>Glossata</taxon>
        <taxon>Ditrysia</taxon>
        <taxon>Noctuoidea</taxon>
        <taxon>Noctuidae</taxon>
        <taxon>Heliothinae</taxon>
        <taxon>Helicoverpa</taxon>
    </lineage>
</organism>
<evidence type="ECO:0000256" key="5">
    <source>
        <dbReference type="ARBA" id="ARBA00022927"/>
    </source>
</evidence>
<dbReference type="PROSITE" id="PS50002">
    <property type="entry name" value="SH3"/>
    <property type="match status" value="1"/>
</dbReference>
<evidence type="ECO:0000256" key="4">
    <source>
        <dbReference type="ARBA" id="ARBA00022692"/>
    </source>
</evidence>
<gene>
    <name evidence="15" type="primary">HaOG207700</name>
    <name evidence="15" type="ORF">B5X24_HaOG207700</name>
</gene>
<dbReference type="SMART" id="SM00326">
    <property type="entry name" value="SH3"/>
    <property type="match status" value="1"/>
</dbReference>
<evidence type="ECO:0000313" key="15">
    <source>
        <dbReference type="EMBL" id="PZC74533.1"/>
    </source>
</evidence>
<dbReference type="InterPro" id="IPR007223">
    <property type="entry name" value="Peroxin-13_N"/>
</dbReference>
<dbReference type="InterPro" id="IPR001452">
    <property type="entry name" value="SH3_domain"/>
</dbReference>
<dbReference type="Pfam" id="PF14604">
    <property type="entry name" value="SH3_9"/>
    <property type="match status" value="1"/>
</dbReference>
<evidence type="ECO:0000256" key="8">
    <source>
        <dbReference type="ARBA" id="ARBA00023136"/>
    </source>
</evidence>